<dbReference type="AlphaFoldDB" id="A0A9N8ZEW1"/>
<evidence type="ECO:0000313" key="3">
    <source>
        <dbReference type="Proteomes" id="UP000789706"/>
    </source>
</evidence>
<feature type="domain" description="Ubiquitin-like" evidence="1">
    <location>
        <begin position="396"/>
        <end position="465"/>
    </location>
</feature>
<dbReference type="GO" id="GO:0005829">
    <property type="term" value="C:cytosol"/>
    <property type="evidence" value="ECO:0007669"/>
    <property type="project" value="TreeGrafter"/>
</dbReference>
<dbReference type="PANTHER" id="PTHR10677">
    <property type="entry name" value="UBIQUILIN"/>
    <property type="match status" value="1"/>
</dbReference>
<keyword evidence="3" id="KW-1185">Reference proteome</keyword>
<dbReference type="EMBL" id="CAJVPK010000328">
    <property type="protein sequence ID" value="CAG8494950.1"/>
    <property type="molecule type" value="Genomic_DNA"/>
</dbReference>
<dbReference type="SUPFAM" id="SSF54236">
    <property type="entry name" value="Ubiquitin-like"/>
    <property type="match status" value="4"/>
</dbReference>
<dbReference type="Gene3D" id="3.10.20.90">
    <property type="entry name" value="Phosphatidylinositol 3-kinase Catalytic Subunit, Chain A, domain 1"/>
    <property type="match status" value="3"/>
</dbReference>
<dbReference type="InterPro" id="IPR015496">
    <property type="entry name" value="Ubiquilin"/>
</dbReference>
<dbReference type="PANTHER" id="PTHR10677:SF3">
    <property type="entry name" value="FI07626P-RELATED"/>
    <property type="match status" value="1"/>
</dbReference>
<comment type="caution">
    <text evidence="2">The sequence shown here is derived from an EMBL/GenBank/DDBJ whole genome shotgun (WGS) entry which is preliminary data.</text>
</comment>
<evidence type="ECO:0000259" key="1">
    <source>
        <dbReference type="PROSITE" id="PS50053"/>
    </source>
</evidence>
<accession>A0A9N8ZEW1</accession>
<dbReference type="PROSITE" id="PS50053">
    <property type="entry name" value="UBIQUITIN_2"/>
    <property type="match status" value="4"/>
</dbReference>
<dbReference type="InterPro" id="IPR000626">
    <property type="entry name" value="Ubiquitin-like_dom"/>
</dbReference>
<dbReference type="Proteomes" id="UP000789706">
    <property type="component" value="Unassembled WGS sequence"/>
</dbReference>
<sequence length="495" mass="58297">MTSTGMFVSQLGHRDYDHHDTTHRPHQPLANLLRIFNDEEQMNGKLEVGKKRKVGAMLSYTQKKKKNRGKNKKHKGADLPEYEVKGINEKWMGYSRTFRTVYKRIIHLDDLISRTIKARANKRNHMRRAQIRIRQKIHNLNCTENDVMGSWKISGEANFKGREFGKEVKIVEEAYTRQQFFIIVEPDYDILQLKEIIEKLIGISKEVQVLYFFGEILEDNHTISSYEIQKDSILHLKFKNESKKCFTILYYDPKSKITKETVVKVKPKITKIKDVLKQIPLKNENLRLFHLGQELKDDYTFEYYSIDNNNSKNLYCRQKIKVCLDSSDWHEHTEVYKNSSIGELFDIIQQKKGIEPERQTIYFKGERLKIGKVLTDYGIGMNFGLYVVIHPNSDVFNVNLRDPNGEIIPVRVTSNTSVYELKNMIKRIAVDYPIPKQRIIYCGKELEDGQKLSYYDIQEEKIFHLKMFSLWDYYNHANDENEIVGIGYLNSINII</sequence>
<proteinExistence type="predicted"/>
<name>A0A9N8ZEW1_9GLOM</name>
<dbReference type="SMART" id="SM00213">
    <property type="entry name" value="UBQ"/>
    <property type="match status" value="4"/>
</dbReference>
<reference evidence="2" key="1">
    <citation type="submission" date="2021-06" db="EMBL/GenBank/DDBJ databases">
        <authorList>
            <person name="Kallberg Y."/>
            <person name="Tangrot J."/>
            <person name="Rosling A."/>
        </authorList>
    </citation>
    <scope>NUCLEOTIDE SEQUENCE</scope>
    <source>
        <strain evidence="2">AZ414A</strain>
    </source>
</reference>
<organism evidence="2 3">
    <name type="scientific">Diversispora eburnea</name>
    <dbReference type="NCBI Taxonomy" id="1213867"/>
    <lineage>
        <taxon>Eukaryota</taxon>
        <taxon>Fungi</taxon>
        <taxon>Fungi incertae sedis</taxon>
        <taxon>Mucoromycota</taxon>
        <taxon>Glomeromycotina</taxon>
        <taxon>Glomeromycetes</taxon>
        <taxon>Diversisporales</taxon>
        <taxon>Diversisporaceae</taxon>
        <taxon>Diversispora</taxon>
    </lineage>
</organism>
<feature type="domain" description="Ubiquitin-like" evidence="1">
    <location>
        <begin position="334"/>
        <end position="394"/>
    </location>
</feature>
<dbReference type="GO" id="GO:0006511">
    <property type="term" value="P:ubiquitin-dependent protein catabolic process"/>
    <property type="evidence" value="ECO:0007669"/>
    <property type="project" value="TreeGrafter"/>
</dbReference>
<dbReference type="CDD" id="cd17039">
    <property type="entry name" value="Ubl_ubiquitin_like"/>
    <property type="match status" value="3"/>
</dbReference>
<dbReference type="Pfam" id="PF00240">
    <property type="entry name" value="ubiquitin"/>
    <property type="match status" value="3"/>
</dbReference>
<feature type="domain" description="Ubiquitin-like" evidence="1">
    <location>
        <begin position="259"/>
        <end position="319"/>
    </location>
</feature>
<feature type="domain" description="Ubiquitin-like" evidence="1">
    <location>
        <begin position="168"/>
        <end position="243"/>
    </location>
</feature>
<dbReference type="InterPro" id="IPR029071">
    <property type="entry name" value="Ubiquitin-like_domsf"/>
</dbReference>
<evidence type="ECO:0000313" key="2">
    <source>
        <dbReference type="EMBL" id="CAG8494950.1"/>
    </source>
</evidence>
<dbReference type="OrthoDB" id="428577at2759"/>
<protein>
    <submittedName>
        <fullName evidence="2">8025_t:CDS:1</fullName>
    </submittedName>
</protein>
<dbReference type="GO" id="GO:0031593">
    <property type="term" value="F:polyubiquitin modification-dependent protein binding"/>
    <property type="evidence" value="ECO:0007669"/>
    <property type="project" value="TreeGrafter"/>
</dbReference>
<gene>
    <name evidence="2" type="ORF">DEBURN_LOCUS4372</name>
</gene>